<sequence length="261" mass="29069">MAWKALLDDARWNHRGDPARADELARQAIRCAEAEAEGAERVRAFESIADYLCGRERWAEASTLYGRLVDLLREDRVSPDELAARIARHAEIEASAGGMEAAATLLEEALSLWRASSRGTLERGAAWYERLAEVRASAAHHAAASVARGRAAELRVEASGQYYQPRVMRHERGDGTVEYAVHDVYFSLYGDVEGYTKHARSPRMPSVAALQRWLEETLPMAATGVVCGDLGYTHYAPQLAQWLRHVQEEPLDYEGEPGYTV</sequence>
<proteinExistence type="predicted"/>
<dbReference type="InterPro" id="IPR011990">
    <property type="entry name" value="TPR-like_helical_dom_sf"/>
</dbReference>
<name>A0A150SUU7_SORCE</name>
<reference evidence="1 2" key="1">
    <citation type="submission" date="2014-02" db="EMBL/GenBank/DDBJ databases">
        <title>The small core and large imbalanced accessory genome model reveals a collaborative survival strategy of Sorangium cellulosum strains in nature.</title>
        <authorList>
            <person name="Han K."/>
            <person name="Peng R."/>
            <person name="Blom J."/>
            <person name="Li Y.-Z."/>
        </authorList>
    </citation>
    <scope>NUCLEOTIDE SEQUENCE [LARGE SCALE GENOMIC DNA]</scope>
    <source>
        <strain evidence="1 2">So0149</strain>
    </source>
</reference>
<accession>A0A150SUU7</accession>
<dbReference type="SUPFAM" id="SSF48452">
    <property type="entry name" value="TPR-like"/>
    <property type="match status" value="1"/>
</dbReference>
<evidence type="ECO:0000313" key="1">
    <source>
        <dbReference type="EMBL" id="KYF98645.1"/>
    </source>
</evidence>
<protein>
    <submittedName>
        <fullName evidence="1">Uncharacterized protein</fullName>
    </submittedName>
</protein>
<organism evidence="1 2">
    <name type="scientific">Sorangium cellulosum</name>
    <name type="common">Polyangium cellulosum</name>
    <dbReference type="NCBI Taxonomy" id="56"/>
    <lineage>
        <taxon>Bacteria</taxon>
        <taxon>Pseudomonadati</taxon>
        <taxon>Myxococcota</taxon>
        <taxon>Polyangia</taxon>
        <taxon>Polyangiales</taxon>
        <taxon>Polyangiaceae</taxon>
        <taxon>Sorangium</taxon>
    </lineage>
</organism>
<dbReference type="EMBL" id="JEMC01001240">
    <property type="protein sequence ID" value="KYF98645.1"/>
    <property type="molecule type" value="Genomic_DNA"/>
</dbReference>
<comment type="caution">
    <text evidence="1">The sequence shown here is derived from an EMBL/GenBank/DDBJ whole genome shotgun (WGS) entry which is preliminary data.</text>
</comment>
<dbReference type="AlphaFoldDB" id="A0A150SUU7"/>
<gene>
    <name evidence="1" type="ORF">BE18_53005</name>
</gene>
<evidence type="ECO:0000313" key="2">
    <source>
        <dbReference type="Proteomes" id="UP000075515"/>
    </source>
</evidence>
<dbReference type="Proteomes" id="UP000075515">
    <property type="component" value="Unassembled WGS sequence"/>
</dbReference>